<accession>A0A1J0GW41</accession>
<dbReference type="GO" id="GO:0005198">
    <property type="term" value="F:structural molecule activity"/>
    <property type="evidence" value="ECO:0007669"/>
    <property type="project" value="InterPro"/>
</dbReference>
<dbReference type="EMBL" id="KX925554">
    <property type="protein sequence ID" value="APC46399.1"/>
    <property type="molecule type" value="Genomic_DNA"/>
</dbReference>
<keyword evidence="2" id="KW-1185">Reference proteome</keyword>
<dbReference type="GeneID" id="55601551"/>
<name>A0A1J0GW41_9CAUD</name>
<dbReference type="Proteomes" id="UP000224898">
    <property type="component" value="Segment"/>
</dbReference>
<dbReference type="NCBIfam" id="TIGR02241">
    <property type="entry name" value="conserved hypothetical phage tail region protein"/>
    <property type="match status" value="1"/>
</dbReference>
<protein>
    <submittedName>
        <fullName evidence="1">Tail protein</fullName>
    </submittedName>
</protein>
<dbReference type="InterPro" id="IPR011747">
    <property type="entry name" value="CHP02241"/>
</dbReference>
<reference evidence="1 2" key="1">
    <citation type="submission" date="2016-09" db="EMBL/GenBank/DDBJ databases">
        <title>Complete Genome Sequence of Streptomyces 5a phage BRock.</title>
        <authorList>
            <person name="Crossman A."/>
            <person name="Baron S."/>
            <person name="Jamdagni P."/>
            <person name="Khatri P."/>
            <person name="Sharma D."/>
            <person name="Pandey M."/>
            <person name="Goyal S."/>
            <person name="Kumar S."/>
            <person name="Phogat A."/>
            <person name="Chawla G."/>
            <person name="Pasricha M."/>
            <person name="Gupta K."/>
            <person name="Bazzad D."/>
            <person name="Aggarwal V."/>
            <person name="Poughat A."/>
            <person name="Singh K."/>
            <person name="Rana P."/>
            <person name="Gautam R."/>
            <person name="Sharma V."/>
            <person name="Tyagi D."/>
            <person name="Shahi A."/>
            <person name="Jangra N."/>
            <person name="Malik M."/>
            <person name="Sidhu P.K."/>
            <person name="Malik S."/>
            <person name="Ghalyan Y."/>
            <person name="Sharma S.S."/>
            <person name="Malik A."/>
            <person name="Chuttani R."/>
            <person name="Bamal N."/>
            <person name="Bhadula D."/>
            <person name="Batra A."/>
            <person name="Temple L."/>
            <person name="Nehra K."/>
        </authorList>
    </citation>
    <scope>NUCLEOTIDE SEQUENCE [LARGE SCALE GENOMIC DNA]</scope>
</reference>
<organism evidence="1 2">
    <name type="scientific">Streptomyces phage BRock</name>
    <dbReference type="NCBI Taxonomy" id="1913591"/>
    <lineage>
        <taxon>Viruses</taxon>
        <taxon>Duplodnaviria</taxon>
        <taxon>Heunggongvirae</taxon>
        <taxon>Uroviricota</taxon>
        <taxon>Caudoviricetes</taxon>
        <taxon>Borockvirus</taxon>
        <taxon>Borockvirus brock</taxon>
    </lineage>
</organism>
<proteinExistence type="predicted"/>
<sequence length="191" mass="20441">MATTNAAPIATATPSIAHLATDPLRNFKFNVNIMHPNLSGFATLGFMTVSGLNITTEVIPYREGGMNTTTQKMPGQSDFSPITLSQGVAVGKGPLWQWMKQLFTVMQGTGSGTPGKDFRATVDIMVLDHPVTSSRVPVKAIYRVYNAWPTAIAFSDLDAGANAVLMQQVTLAHEGFDYKLAPTIGMSGVSF</sequence>
<evidence type="ECO:0000313" key="2">
    <source>
        <dbReference type="Proteomes" id="UP000224898"/>
    </source>
</evidence>
<evidence type="ECO:0000313" key="1">
    <source>
        <dbReference type="EMBL" id="APC46399.1"/>
    </source>
</evidence>
<dbReference type="RefSeq" id="YP_009831862.1">
    <property type="nucleotide sequence ID" value="NC_048650.1"/>
</dbReference>
<dbReference type="PANTHER" id="PTHR38009:SF1">
    <property type="entry name" value="CONSERVED HYPOTHETICAL PHAGE TAIL PROTEIN"/>
    <property type="match status" value="1"/>
</dbReference>
<dbReference type="InterPro" id="IPR010667">
    <property type="entry name" value="Phage_T4_Gp19"/>
</dbReference>
<dbReference type="Pfam" id="PF06841">
    <property type="entry name" value="Phage_T4_gp19"/>
    <property type="match status" value="1"/>
</dbReference>
<dbReference type="PANTHER" id="PTHR38009">
    <property type="entry name" value="CONSERVED HYPOTHETICAL PHAGE TAIL PROTEIN"/>
    <property type="match status" value="1"/>
</dbReference>
<dbReference type="KEGG" id="vg:55601551"/>